<feature type="region of interest" description="Disordered" evidence="1">
    <location>
        <begin position="79"/>
        <end position="120"/>
    </location>
</feature>
<organism evidence="2">
    <name type="scientific">bioreactor metagenome</name>
    <dbReference type="NCBI Taxonomy" id="1076179"/>
    <lineage>
        <taxon>unclassified sequences</taxon>
        <taxon>metagenomes</taxon>
        <taxon>ecological metagenomes</taxon>
    </lineage>
</organism>
<protein>
    <submittedName>
        <fullName evidence="2">Uncharacterized protein</fullName>
    </submittedName>
</protein>
<proteinExistence type="predicted"/>
<sequence length="120" mass="12455">MPGEPFGLGDRRRATGVVDPQVLQLCREGRVAQRILVGLLELGQRRVERLGHELAAEPVEVAAGVGQLASVPGPLAGQVAGRGGGAQAGCDRGGCDRAGGGVSHGGPPSWRGRRRRGRHR</sequence>
<feature type="compositionally biased region" description="Basic residues" evidence="1">
    <location>
        <begin position="111"/>
        <end position="120"/>
    </location>
</feature>
<accession>A0A645BAK8</accession>
<evidence type="ECO:0000313" key="2">
    <source>
        <dbReference type="EMBL" id="MPM61681.1"/>
    </source>
</evidence>
<comment type="caution">
    <text evidence="2">The sequence shown here is derived from an EMBL/GenBank/DDBJ whole genome shotgun (WGS) entry which is preliminary data.</text>
</comment>
<gene>
    <name evidence="2" type="ORF">SDC9_108541</name>
</gene>
<name>A0A645BAK8_9ZZZZ</name>
<dbReference type="AlphaFoldDB" id="A0A645BAK8"/>
<reference evidence="2" key="1">
    <citation type="submission" date="2019-08" db="EMBL/GenBank/DDBJ databases">
        <authorList>
            <person name="Kucharzyk K."/>
            <person name="Murdoch R.W."/>
            <person name="Higgins S."/>
            <person name="Loffler F."/>
        </authorList>
    </citation>
    <scope>NUCLEOTIDE SEQUENCE</scope>
</reference>
<evidence type="ECO:0000256" key="1">
    <source>
        <dbReference type="SAM" id="MobiDB-lite"/>
    </source>
</evidence>
<dbReference type="EMBL" id="VSSQ01018473">
    <property type="protein sequence ID" value="MPM61681.1"/>
    <property type="molecule type" value="Genomic_DNA"/>
</dbReference>